<sequence>MIKRLTFIFTLFLSFSALAQETDTIYNPVTHYSSPKSYELGGVTVTGVKHLENNVLVQISGLRVGTTIEVPGEKVTNAINKLYKQGLFSDIQITATKEIGNKIYLNIQLQERPRLSLVNYNGTSKSETTKLKEKLKLMKGTQVTDYLVTNIKTIVEGYFKEKGFYNTSVSVIQRDDSAEENSVILDINIDRNNKIKIKHIFVEGNTAFSDKKVKKAIKDSKEKTFRNFLKSSKYIEEKWNEDKLTLIEKYNEKGYRDALVLSDSIEQVSEDRVNIHVKVKEGNQYFFNNIDWVGNTVYTGYWLQRVLQIKKGDVYNQTLLDKRLSSDDDAVSNQYLDKGYLFFNVNPVETVIGKDSINLEMRIVEGKQATIDRVNIIGNTKTHEHVARRELYTYPGELFSKSDIIRSVRELAQLGHFDPETISPDVKPHPESGTVDINYKLEEKANDQIELSGGWGAGMIIGTVGLKFSNFSIRNIFNKEAWSPLPTGDGQTLSIRAQTNGSYYNSYSMSFTEPWLGGKKPTSLSTSIYYSQQTGYSRSYSNSYSYASSSGNSDQSQKVFGASVGLARRLKWPDNYFSLYNEVSYQNYRLKDWQYYLISDGTSNNFSFTTTLSRSSIDNPLYTRRGSSFSLSVKLTPPFSFFDNVNYSSGNTSDQERYKWIEYHKWVFKGKMYTSLLNSTDKLVLYTGTEFGYLGYYNKDKRSPFEGFEVGGDGMSGYSMYGSDNIGLRGYENGSLTPVSTTGRRLGGNIYSKFTAEVRYPLSLSQSATIYALAFAEAGNAWYDFEQFQPFNLKRSAGVGLRIFLPMFGLLGIDYGYGFDEANQAGQNGGQFHFVIGQQF</sequence>
<evidence type="ECO:0000259" key="10">
    <source>
        <dbReference type="PROSITE" id="PS51779"/>
    </source>
</evidence>
<keyword evidence="6" id="KW-0472">Membrane</keyword>
<dbReference type="Proteomes" id="UP000233618">
    <property type="component" value="Unassembled WGS sequence"/>
</dbReference>
<evidence type="ECO:0000256" key="5">
    <source>
        <dbReference type="ARBA" id="ARBA00022737"/>
    </source>
</evidence>
<accession>A0A2N3IFV2</accession>
<dbReference type="PIRSF" id="PIRSF006076">
    <property type="entry name" value="OM_assembly_OMP85"/>
    <property type="match status" value="1"/>
</dbReference>
<proteinExistence type="predicted"/>
<dbReference type="PANTHER" id="PTHR12815:SF47">
    <property type="entry name" value="TRANSLOCATION AND ASSEMBLY MODULE SUBUNIT TAMA"/>
    <property type="match status" value="1"/>
</dbReference>
<dbReference type="PROSITE" id="PS51779">
    <property type="entry name" value="POTRA"/>
    <property type="match status" value="2"/>
</dbReference>
<dbReference type="Gene3D" id="3.10.20.310">
    <property type="entry name" value="membrane protein fhac"/>
    <property type="match status" value="4"/>
</dbReference>
<gene>
    <name evidence="11" type="ORF">BZG01_02500</name>
</gene>
<organism evidence="11 12">
    <name type="scientific">Labilibaculum manganireducens</name>
    <dbReference type="NCBI Taxonomy" id="1940525"/>
    <lineage>
        <taxon>Bacteria</taxon>
        <taxon>Pseudomonadati</taxon>
        <taxon>Bacteroidota</taxon>
        <taxon>Bacteroidia</taxon>
        <taxon>Marinilabiliales</taxon>
        <taxon>Marinifilaceae</taxon>
        <taxon>Labilibaculum</taxon>
    </lineage>
</organism>
<evidence type="ECO:0000256" key="9">
    <source>
        <dbReference type="SAM" id="SignalP"/>
    </source>
</evidence>
<keyword evidence="4 9" id="KW-0732">Signal</keyword>
<comment type="subcellular location">
    <subcellularLocation>
        <location evidence="1">Membrane</location>
    </subcellularLocation>
</comment>
<dbReference type="InterPro" id="IPR034746">
    <property type="entry name" value="POTRA"/>
</dbReference>
<evidence type="ECO:0000256" key="6">
    <source>
        <dbReference type="ARBA" id="ARBA00023136"/>
    </source>
</evidence>
<feature type="domain" description="POTRA" evidence="10">
    <location>
        <begin position="195"/>
        <end position="282"/>
    </location>
</feature>
<keyword evidence="7" id="KW-0998">Cell outer membrane</keyword>
<evidence type="ECO:0000313" key="12">
    <source>
        <dbReference type="Proteomes" id="UP000233618"/>
    </source>
</evidence>
<dbReference type="Pfam" id="PF07244">
    <property type="entry name" value="POTRA"/>
    <property type="match status" value="4"/>
</dbReference>
<dbReference type="InterPro" id="IPR023707">
    <property type="entry name" value="OM_assembly_BamA"/>
</dbReference>
<reference evidence="11 12" key="1">
    <citation type="journal article" date="2017" name="Front. Microbiol.">
        <title>Labilibaculum manganireducens gen. nov., sp. nov. and Labilibaculum filiforme sp. nov., Novel Bacteroidetes Isolated from Subsurface Sediments of the Baltic Sea.</title>
        <authorList>
            <person name="Vandieken V."/>
            <person name="Marshall I.P."/>
            <person name="Niemann H."/>
            <person name="Engelen B."/>
            <person name="Cypionka H."/>
        </authorList>
    </citation>
    <scope>NUCLEOTIDE SEQUENCE [LARGE SCALE GENOMIC DNA]</scope>
    <source>
        <strain evidence="11 12">59.10-2M</strain>
    </source>
</reference>
<dbReference type="GO" id="GO:0009279">
    <property type="term" value="C:cell outer membrane"/>
    <property type="evidence" value="ECO:0007669"/>
    <property type="project" value="UniProtKB-UniRule"/>
</dbReference>
<dbReference type="PANTHER" id="PTHR12815">
    <property type="entry name" value="SORTING AND ASSEMBLY MACHINERY SAMM50 PROTEIN FAMILY MEMBER"/>
    <property type="match status" value="1"/>
</dbReference>
<dbReference type="AlphaFoldDB" id="A0A2N3IFV2"/>
<dbReference type="RefSeq" id="WP_101308241.1">
    <property type="nucleotide sequence ID" value="NZ_MVDE01000002.1"/>
</dbReference>
<dbReference type="InterPro" id="IPR010827">
    <property type="entry name" value="BamA/TamA_POTRA"/>
</dbReference>
<dbReference type="InterPro" id="IPR039910">
    <property type="entry name" value="D15-like"/>
</dbReference>
<keyword evidence="3" id="KW-0812">Transmembrane</keyword>
<feature type="domain" description="POTRA" evidence="10">
    <location>
        <begin position="38"/>
        <end position="112"/>
    </location>
</feature>
<dbReference type="Pfam" id="PF01103">
    <property type="entry name" value="Omp85"/>
    <property type="match status" value="1"/>
</dbReference>
<feature type="signal peptide" evidence="9">
    <location>
        <begin position="1"/>
        <end position="19"/>
    </location>
</feature>
<keyword evidence="2" id="KW-1134">Transmembrane beta strand</keyword>
<evidence type="ECO:0000256" key="7">
    <source>
        <dbReference type="ARBA" id="ARBA00023237"/>
    </source>
</evidence>
<evidence type="ECO:0000256" key="4">
    <source>
        <dbReference type="ARBA" id="ARBA00022729"/>
    </source>
</evidence>
<comment type="caution">
    <text evidence="11">The sequence shown here is derived from an EMBL/GenBank/DDBJ whole genome shotgun (WGS) entry which is preliminary data.</text>
</comment>
<dbReference type="EMBL" id="MVDE01000002">
    <property type="protein sequence ID" value="PKQ69196.1"/>
    <property type="molecule type" value="Genomic_DNA"/>
</dbReference>
<feature type="chain" id="PRO_5014665341" description="Outer membrane protein assembly factor BamA" evidence="9">
    <location>
        <begin position="20"/>
        <end position="840"/>
    </location>
</feature>
<dbReference type="NCBIfam" id="TIGR03303">
    <property type="entry name" value="OM_YaeT"/>
    <property type="match status" value="1"/>
</dbReference>
<protein>
    <recommendedName>
        <fullName evidence="8">Outer membrane protein assembly factor BamA</fullName>
    </recommendedName>
</protein>
<evidence type="ECO:0000256" key="1">
    <source>
        <dbReference type="ARBA" id="ARBA00004370"/>
    </source>
</evidence>
<dbReference type="GO" id="GO:0071709">
    <property type="term" value="P:membrane assembly"/>
    <property type="evidence" value="ECO:0007669"/>
    <property type="project" value="InterPro"/>
</dbReference>
<dbReference type="Gene3D" id="2.40.160.50">
    <property type="entry name" value="membrane protein fhac: a member of the omp85/tpsb transporter family"/>
    <property type="match status" value="1"/>
</dbReference>
<evidence type="ECO:0000256" key="8">
    <source>
        <dbReference type="NCBIfam" id="TIGR03303"/>
    </source>
</evidence>
<evidence type="ECO:0000313" key="11">
    <source>
        <dbReference type="EMBL" id="PKQ69196.1"/>
    </source>
</evidence>
<dbReference type="InterPro" id="IPR000184">
    <property type="entry name" value="Bac_surfAg_D15"/>
</dbReference>
<keyword evidence="12" id="KW-1185">Reference proteome</keyword>
<name>A0A2N3IFV2_9BACT</name>
<keyword evidence="5" id="KW-0677">Repeat</keyword>
<evidence type="ECO:0000256" key="3">
    <source>
        <dbReference type="ARBA" id="ARBA00022692"/>
    </source>
</evidence>
<evidence type="ECO:0000256" key="2">
    <source>
        <dbReference type="ARBA" id="ARBA00022452"/>
    </source>
</evidence>